<evidence type="ECO:0000256" key="4">
    <source>
        <dbReference type="ARBA" id="ARBA00019077"/>
    </source>
</evidence>
<evidence type="ECO:0000256" key="1">
    <source>
        <dbReference type="ARBA" id="ARBA00003394"/>
    </source>
</evidence>
<dbReference type="Pfam" id="PF04028">
    <property type="entry name" value="DUF374"/>
    <property type="match status" value="1"/>
</dbReference>
<evidence type="ECO:0000256" key="5">
    <source>
        <dbReference type="ARBA" id="ARBA00022679"/>
    </source>
</evidence>
<proteinExistence type="predicted"/>
<dbReference type="STRING" id="670307.HYPDE_36528"/>
<sequence length="689" mass="74132">MNGCRFRLEELSPQNCKGQPRRMAETKKTLVRFGGSALASFIRLVDRTSKRIYEPADILDRLADLHPCIVACWHGQFMMVAGLRPENVKVAAMVAKHGDAELIGEAMRALGVQLIRGAGAGSRRRDRGGASALRASLSALADGHSLVMTADIPPGPARIAGAGIIAISRMSGRPIIPVAVASKHFASFDTWSRLTFNLPYSRLAFVAGEPIEVPAGADAEVLESKRLELETTLNAVTTRAYELAGSDINRAMPLDVLAAASPPAPGPMFTIYRAGTSLLRPAVPILLNMRGRQGKEDTPRRGERLGFAGLPRPEGQLVWVHAASVGEMNAVLPLIERMLAANPHIHVLLTTGTTTSADVAARRLPERAIHQYVPLDVPQYVARFLDHWKPTIAIFTESDIWPNLVLGAADRGIPLVLVNARMSPRSINRWRRFARFGRPLFSRFAAILTQNESIGRAIKRLGAPNVITAGNLKIDSPPPHVDAAAEAALRAAIGRRPVFLAASTHPGEDAIIAAAHSLMRRDIEGLLTIIVPRHPERGGGLAASLGSLGLKTQLRSRSPDPAAETEIYIADTIGELGTFYAISKIALVGGSLIEHGGQNPIEAVRLGACVLTGPYTHNFKDAYRSLIREGGAIEVRSSDDIARHVTKLHVDQQAAELMRSGADRALKSLSGALEKTLGAVQPLLEKQKV</sequence>
<dbReference type="PANTHER" id="PTHR42755">
    <property type="entry name" value="3-DEOXY-MANNO-OCTULOSONATE CYTIDYLYLTRANSFERASE"/>
    <property type="match status" value="1"/>
</dbReference>
<comment type="pathway">
    <text evidence="2">Bacterial outer membrane biogenesis; LPS core biosynthesis.</text>
</comment>
<comment type="function">
    <text evidence="1">Involved in lipopolysaccharide (LPS) biosynthesis. Catalyzes the transfer of 3-deoxy-D-manno-octulosonate (Kdo) residue(s) from CMP-Kdo to lipid IV(A), the tetraacyldisaccharide-1,4'-bisphosphate precursor of lipid A.</text>
</comment>
<accession>N0B9S3</accession>
<feature type="domain" description="DUF374" evidence="10">
    <location>
        <begin position="85"/>
        <end position="157"/>
    </location>
</feature>
<dbReference type="InterPro" id="IPR007507">
    <property type="entry name" value="Glycos_transf_N"/>
</dbReference>
<dbReference type="InterPro" id="IPR038107">
    <property type="entry name" value="Glycos_transf_N_sf"/>
</dbReference>
<protein>
    <recommendedName>
        <fullName evidence="4">3-deoxy-D-manno-octulosonic acid transferase</fullName>
        <ecNumber evidence="3">2.4.99.12</ecNumber>
    </recommendedName>
    <alternativeName>
        <fullName evidence="6">Lipid IV(A) 3-deoxy-D-manno-octulosonic acid transferase</fullName>
    </alternativeName>
</protein>
<dbReference type="EC" id="2.4.99.12" evidence="3"/>
<dbReference type="EMBL" id="CP005587">
    <property type="protein sequence ID" value="AGK58977.1"/>
    <property type="molecule type" value="Genomic_DNA"/>
</dbReference>
<dbReference type="eggNOG" id="COG1519">
    <property type="taxonomic scope" value="Bacteria"/>
</dbReference>
<dbReference type="InterPro" id="IPR039901">
    <property type="entry name" value="Kdotransferase"/>
</dbReference>
<dbReference type="Pfam" id="PF04413">
    <property type="entry name" value="Glycos_transf_N"/>
    <property type="match status" value="1"/>
</dbReference>
<gene>
    <name evidence="12" type="ORF">HYPDE_36528</name>
</gene>
<evidence type="ECO:0000259" key="10">
    <source>
        <dbReference type="Pfam" id="PF04028"/>
    </source>
</evidence>
<evidence type="ECO:0000256" key="9">
    <source>
        <dbReference type="PIRSR" id="PIRSR639901-2"/>
    </source>
</evidence>
<dbReference type="GO" id="GO:0009244">
    <property type="term" value="P:lipopolysaccharide core region biosynthetic process"/>
    <property type="evidence" value="ECO:0007669"/>
    <property type="project" value="UniProtKB-UniPathway"/>
</dbReference>
<keyword evidence="13" id="KW-1185">Reference proteome</keyword>
<dbReference type="AlphaFoldDB" id="N0B9S3"/>
<dbReference type="GO" id="GO:0043842">
    <property type="term" value="F:Kdo transferase activity"/>
    <property type="evidence" value="ECO:0007669"/>
    <property type="project" value="UniProtKB-EC"/>
</dbReference>
<feature type="active site" description="Proton acceptor" evidence="8">
    <location>
        <position position="327"/>
    </location>
</feature>
<dbReference type="HOGENOM" id="CLU_399433_0_0_5"/>
<evidence type="ECO:0000256" key="3">
    <source>
        <dbReference type="ARBA" id="ARBA00012621"/>
    </source>
</evidence>
<reference evidence="12 13" key="1">
    <citation type="journal article" date="2013" name="Genome Announc.">
        <title>Genome sequences for three denitrifying bacterial strains isolated from a uranium- and nitrate-contaminated subsurface environment.</title>
        <authorList>
            <person name="Venkatramanan R."/>
            <person name="Prakash O."/>
            <person name="Woyke T."/>
            <person name="Chain P."/>
            <person name="Goodwin L.A."/>
            <person name="Watson D."/>
            <person name="Brooks S."/>
            <person name="Kostka J.E."/>
            <person name="Green S.J."/>
        </authorList>
    </citation>
    <scope>NUCLEOTIDE SEQUENCE [LARGE SCALE GENOMIC DNA]</scope>
    <source>
        <strain evidence="12 13">1NES1</strain>
    </source>
</reference>
<comment type="catalytic activity">
    <reaction evidence="7">
        <text>lipid IVA (E. coli) + CMP-3-deoxy-beta-D-manno-octulosonate = alpha-Kdo-(2-&gt;6)-lipid IVA (E. coli) + CMP + H(+)</text>
        <dbReference type="Rhea" id="RHEA:28066"/>
        <dbReference type="ChEBI" id="CHEBI:15378"/>
        <dbReference type="ChEBI" id="CHEBI:58603"/>
        <dbReference type="ChEBI" id="CHEBI:60364"/>
        <dbReference type="ChEBI" id="CHEBI:60377"/>
        <dbReference type="ChEBI" id="CHEBI:85987"/>
        <dbReference type="EC" id="2.4.99.12"/>
    </reaction>
</comment>
<dbReference type="CDD" id="cd07983">
    <property type="entry name" value="LPLAT_DUF374-like"/>
    <property type="match status" value="1"/>
</dbReference>
<name>N0B9S3_9HYPH</name>
<dbReference type="Gene3D" id="3.40.50.2000">
    <property type="entry name" value="Glycogen Phosphorylase B"/>
    <property type="match status" value="1"/>
</dbReference>
<dbReference type="GO" id="GO:0005886">
    <property type="term" value="C:plasma membrane"/>
    <property type="evidence" value="ECO:0007669"/>
    <property type="project" value="TreeGrafter"/>
</dbReference>
<evidence type="ECO:0000313" key="13">
    <source>
        <dbReference type="Proteomes" id="UP000005952"/>
    </source>
</evidence>
<feature type="domain" description="3-deoxy-D-manno-octulosonic-acid transferase N-terminal" evidence="11">
    <location>
        <begin position="301"/>
        <end position="475"/>
    </location>
</feature>
<keyword evidence="5 12" id="KW-0808">Transferase</keyword>
<evidence type="ECO:0000256" key="8">
    <source>
        <dbReference type="PIRSR" id="PIRSR639901-1"/>
    </source>
</evidence>
<evidence type="ECO:0000313" key="12">
    <source>
        <dbReference type="EMBL" id="AGK58977.1"/>
    </source>
</evidence>
<dbReference type="eggNOG" id="COG2121">
    <property type="taxonomic scope" value="Bacteria"/>
</dbReference>
<feature type="site" description="Transition state stabilizer" evidence="9">
    <location>
        <position position="397"/>
    </location>
</feature>
<evidence type="ECO:0000259" key="11">
    <source>
        <dbReference type="Pfam" id="PF04413"/>
    </source>
</evidence>
<dbReference type="UniPathway" id="UPA00958"/>
<dbReference type="SUPFAM" id="SSF53756">
    <property type="entry name" value="UDP-Glycosyltransferase/glycogen phosphorylase"/>
    <property type="match status" value="1"/>
</dbReference>
<dbReference type="InterPro" id="IPR007172">
    <property type="entry name" value="DUF374"/>
</dbReference>
<evidence type="ECO:0000256" key="6">
    <source>
        <dbReference type="ARBA" id="ARBA00031445"/>
    </source>
</evidence>
<evidence type="ECO:0000256" key="7">
    <source>
        <dbReference type="ARBA" id="ARBA00049183"/>
    </source>
</evidence>
<dbReference type="PANTHER" id="PTHR42755:SF1">
    <property type="entry name" value="3-DEOXY-D-MANNO-OCTULOSONIC ACID TRANSFERASE, MITOCHONDRIAL-RELATED"/>
    <property type="match status" value="1"/>
</dbReference>
<dbReference type="Gene3D" id="3.40.50.11720">
    <property type="entry name" value="3-Deoxy-D-manno-octulosonic-acid transferase, N-terminal domain"/>
    <property type="match status" value="1"/>
</dbReference>
<evidence type="ECO:0000256" key="2">
    <source>
        <dbReference type="ARBA" id="ARBA00004713"/>
    </source>
</evidence>
<dbReference type="GO" id="GO:0009245">
    <property type="term" value="P:lipid A biosynthetic process"/>
    <property type="evidence" value="ECO:0007669"/>
    <property type="project" value="TreeGrafter"/>
</dbReference>
<dbReference type="KEGG" id="hdt:HYPDE_36528"/>
<dbReference type="Proteomes" id="UP000005952">
    <property type="component" value="Chromosome"/>
</dbReference>
<organism evidence="12 13">
    <name type="scientific">Hyphomicrobium denitrificans 1NES1</name>
    <dbReference type="NCBI Taxonomy" id="670307"/>
    <lineage>
        <taxon>Bacteria</taxon>
        <taxon>Pseudomonadati</taxon>
        <taxon>Pseudomonadota</taxon>
        <taxon>Alphaproteobacteria</taxon>
        <taxon>Hyphomicrobiales</taxon>
        <taxon>Hyphomicrobiaceae</taxon>
        <taxon>Hyphomicrobium</taxon>
    </lineage>
</organism>
<feature type="site" description="Transition state stabilizer" evidence="9">
    <location>
        <position position="473"/>
    </location>
</feature>